<dbReference type="Pfam" id="PF02743">
    <property type="entry name" value="dCache_1"/>
    <property type="match status" value="1"/>
</dbReference>
<keyword evidence="9" id="KW-0418">Kinase</keyword>
<keyword evidence="4" id="KW-1003">Cell membrane</keyword>
<dbReference type="AlphaFoldDB" id="A0A2U1UY25"/>
<dbReference type="OrthoDB" id="341208at2"/>
<evidence type="ECO:0000256" key="10">
    <source>
        <dbReference type="ARBA" id="ARBA00022840"/>
    </source>
</evidence>
<comment type="catalytic activity">
    <reaction evidence="1">
        <text>ATP + protein L-histidine = ADP + protein N-phospho-L-histidine.</text>
        <dbReference type="EC" id="2.7.13.3"/>
    </reaction>
</comment>
<evidence type="ECO:0000256" key="6">
    <source>
        <dbReference type="ARBA" id="ARBA00022679"/>
    </source>
</evidence>
<organism evidence="15 16">
    <name type="scientific">Teichococcus aestuarii</name>
    <dbReference type="NCBI Taxonomy" id="568898"/>
    <lineage>
        <taxon>Bacteria</taxon>
        <taxon>Pseudomonadati</taxon>
        <taxon>Pseudomonadota</taxon>
        <taxon>Alphaproteobacteria</taxon>
        <taxon>Acetobacterales</taxon>
        <taxon>Roseomonadaceae</taxon>
        <taxon>Roseomonas</taxon>
    </lineage>
</organism>
<evidence type="ECO:0000256" key="7">
    <source>
        <dbReference type="ARBA" id="ARBA00022692"/>
    </source>
</evidence>
<sequence>MRRLTLRTRLICLVIAGVFPLLAFNLVSIYDRYRDDRARASQQALDLARGLALSVEGEIRARIAVLQVLALSRSLVDGDLTTFRAQAEAVVAQQAPGSNILLLRENGQQVLNTALAPGAPLPVRQYLENQRQVFATGRPSVSDIYFGIVLRRPLVAVEVPVRDADGRVVLVLALNPTLDAFEPLVRRQLPDPGWTIAIFDRAGIVVASVPSSERYIGSPVAPDMRKAWLSGNTEVIAESSSPEGARTLTSFSRVPELGWGVAVAVPVADLARPARRAAVTSLFVGLALLTLGLAYTHWIARGVLQPIRDLLRRTAAPDDNDPGPAPAGLGLPEADALALAHLDEARRRRAATAALVDSERRLRLVVAELDHRAKNALATVQSLAFQTARSDAGADPARFTEAFTSRLQALARAHDLLTAFSWEGAALGAVVTAGLAPWLAADEAAAEPRLVVSCPCDLPIPRTAPGQAQALAMALHELAVNAVKHGALSVPGGRVEVRCCAAPAGLSGEIEWTETGGPLVCGPPTRRGFGTRLLERALLHDLGPGARVTLDFAASGLRAVIRFSPRETKHEL</sequence>
<dbReference type="InterPro" id="IPR011102">
    <property type="entry name" value="Sig_transdc_His_kinase_HWE"/>
</dbReference>
<proteinExistence type="predicted"/>
<evidence type="ECO:0000256" key="13">
    <source>
        <dbReference type="SAM" id="Phobius"/>
    </source>
</evidence>
<evidence type="ECO:0000259" key="14">
    <source>
        <dbReference type="SMART" id="SM00911"/>
    </source>
</evidence>
<evidence type="ECO:0000256" key="11">
    <source>
        <dbReference type="ARBA" id="ARBA00022989"/>
    </source>
</evidence>
<name>A0A2U1UY25_9PROT</name>
<evidence type="ECO:0000256" key="5">
    <source>
        <dbReference type="ARBA" id="ARBA00022553"/>
    </source>
</evidence>
<dbReference type="PANTHER" id="PTHR41523">
    <property type="entry name" value="TWO-COMPONENT SYSTEM SENSOR PROTEIN"/>
    <property type="match status" value="1"/>
</dbReference>
<dbReference type="EC" id="2.7.13.3" evidence="3"/>
<dbReference type="CDD" id="cd12915">
    <property type="entry name" value="PDC2_DGC_like"/>
    <property type="match status" value="1"/>
</dbReference>
<protein>
    <recommendedName>
        <fullName evidence="3">histidine kinase</fullName>
        <ecNumber evidence="3">2.7.13.3</ecNumber>
    </recommendedName>
</protein>
<evidence type="ECO:0000256" key="4">
    <source>
        <dbReference type="ARBA" id="ARBA00022475"/>
    </source>
</evidence>
<feature type="transmembrane region" description="Helical" evidence="13">
    <location>
        <begin position="282"/>
        <end position="304"/>
    </location>
</feature>
<keyword evidence="5" id="KW-0597">Phosphoprotein</keyword>
<keyword evidence="8" id="KW-0547">Nucleotide-binding</keyword>
<dbReference type="InterPro" id="IPR036890">
    <property type="entry name" value="HATPase_C_sf"/>
</dbReference>
<keyword evidence="10" id="KW-0067">ATP-binding</keyword>
<accession>A0A2U1UY25</accession>
<keyword evidence="16" id="KW-1185">Reference proteome</keyword>
<dbReference type="PANTHER" id="PTHR41523:SF7">
    <property type="entry name" value="HISTIDINE KINASE"/>
    <property type="match status" value="1"/>
</dbReference>
<dbReference type="Gene3D" id="3.30.450.20">
    <property type="entry name" value="PAS domain"/>
    <property type="match status" value="1"/>
</dbReference>
<dbReference type="EMBL" id="PDOA01000032">
    <property type="protein sequence ID" value="PWC26555.1"/>
    <property type="molecule type" value="Genomic_DNA"/>
</dbReference>
<feature type="domain" description="Signal transduction histidine kinase HWE region" evidence="14">
    <location>
        <begin position="368"/>
        <end position="456"/>
    </location>
</feature>
<evidence type="ECO:0000256" key="3">
    <source>
        <dbReference type="ARBA" id="ARBA00012438"/>
    </source>
</evidence>
<dbReference type="SMART" id="SM00911">
    <property type="entry name" value="HWE_HK"/>
    <property type="match status" value="1"/>
</dbReference>
<keyword evidence="12 13" id="KW-0472">Membrane</keyword>
<comment type="caution">
    <text evidence="15">The sequence shown here is derived from an EMBL/GenBank/DDBJ whole genome shotgun (WGS) entry which is preliminary data.</text>
</comment>
<evidence type="ECO:0000313" key="16">
    <source>
        <dbReference type="Proteomes" id="UP000245048"/>
    </source>
</evidence>
<dbReference type="GO" id="GO:0005524">
    <property type="term" value="F:ATP binding"/>
    <property type="evidence" value="ECO:0007669"/>
    <property type="project" value="UniProtKB-KW"/>
</dbReference>
<dbReference type="GO" id="GO:0005886">
    <property type="term" value="C:plasma membrane"/>
    <property type="evidence" value="ECO:0007669"/>
    <property type="project" value="UniProtKB-SubCell"/>
</dbReference>
<dbReference type="InterPro" id="IPR033479">
    <property type="entry name" value="dCache_1"/>
</dbReference>
<keyword evidence="7 13" id="KW-0812">Transmembrane</keyword>
<gene>
    <name evidence="15" type="ORF">CR165_22625</name>
</gene>
<comment type="subcellular location">
    <subcellularLocation>
        <location evidence="2">Cell membrane</location>
        <topology evidence="2">Multi-pass membrane protein</topology>
    </subcellularLocation>
</comment>
<evidence type="ECO:0000256" key="12">
    <source>
        <dbReference type="ARBA" id="ARBA00023136"/>
    </source>
</evidence>
<evidence type="ECO:0000256" key="1">
    <source>
        <dbReference type="ARBA" id="ARBA00000085"/>
    </source>
</evidence>
<dbReference type="Pfam" id="PF07536">
    <property type="entry name" value="HWE_HK"/>
    <property type="match status" value="1"/>
</dbReference>
<evidence type="ECO:0000313" key="15">
    <source>
        <dbReference type="EMBL" id="PWC26555.1"/>
    </source>
</evidence>
<dbReference type="GO" id="GO:0004673">
    <property type="term" value="F:protein histidine kinase activity"/>
    <property type="evidence" value="ECO:0007669"/>
    <property type="project" value="UniProtKB-EC"/>
</dbReference>
<dbReference type="Gene3D" id="3.30.565.10">
    <property type="entry name" value="Histidine kinase-like ATPase, C-terminal domain"/>
    <property type="match status" value="1"/>
</dbReference>
<keyword evidence="11 13" id="KW-1133">Transmembrane helix</keyword>
<evidence type="ECO:0000256" key="9">
    <source>
        <dbReference type="ARBA" id="ARBA00022777"/>
    </source>
</evidence>
<reference evidence="16" key="1">
    <citation type="submission" date="2017-10" db="EMBL/GenBank/DDBJ databases">
        <authorList>
            <person name="Toshchakov S.V."/>
            <person name="Goeva M.A."/>
        </authorList>
    </citation>
    <scope>NUCLEOTIDE SEQUENCE [LARGE SCALE GENOMIC DNA]</scope>
    <source>
        <strain evidence="16">JR1/69-1-13</strain>
    </source>
</reference>
<evidence type="ECO:0000256" key="2">
    <source>
        <dbReference type="ARBA" id="ARBA00004651"/>
    </source>
</evidence>
<evidence type="ECO:0000256" key="8">
    <source>
        <dbReference type="ARBA" id="ARBA00022741"/>
    </source>
</evidence>
<dbReference type="Proteomes" id="UP000245048">
    <property type="component" value="Unassembled WGS sequence"/>
</dbReference>
<keyword evidence="6" id="KW-0808">Transferase</keyword>